<dbReference type="GO" id="GO:0005975">
    <property type="term" value="P:carbohydrate metabolic process"/>
    <property type="evidence" value="ECO:0007669"/>
    <property type="project" value="UniProtKB-UniRule"/>
</dbReference>
<feature type="binding site" evidence="4">
    <location>
        <begin position="202"/>
        <end position="205"/>
    </location>
    <ligand>
        <name>substrate</name>
    </ligand>
</feature>
<protein>
    <recommendedName>
        <fullName evidence="4">ADP-L-glycero-D-manno-heptose-6-epimerase</fullName>
        <ecNumber evidence="4">5.1.3.20</ecNumber>
    </recommendedName>
    <alternativeName>
        <fullName evidence="4">ADP-L-glycero-beta-D-manno-heptose-6-epimerase</fullName>
        <shortName evidence="4">ADP-glyceromanno-heptose 6-epimerase</shortName>
        <shortName evidence="4">ADP-hep 6-epimerase</shortName>
        <shortName evidence="4">AGME</shortName>
    </alternativeName>
</protein>
<keyword evidence="7" id="KW-1185">Reference proteome</keyword>
<feature type="binding site" evidence="4">
    <location>
        <begin position="74"/>
        <end position="78"/>
    </location>
    <ligand>
        <name>NADP(+)</name>
        <dbReference type="ChEBI" id="CHEBI:58349"/>
    </ligand>
</feature>
<feature type="binding site" evidence="4">
    <location>
        <position position="281"/>
    </location>
    <ligand>
        <name>substrate</name>
    </ligand>
</feature>
<keyword evidence="3 4" id="KW-0119">Carbohydrate metabolism</keyword>
<feature type="binding site" evidence="4">
    <location>
        <begin position="31"/>
        <end position="32"/>
    </location>
    <ligand>
        <name>NADP(+)</name>
        <dbReference type="ChEBI" id="CHEBI:58349"/>
    </ligand>
</feature>
<comment type="cofactor">
    <cofactor evidence="4">
        <name>NADP(+)</name>
        <dbReference type="ChEBI" id="CHEBI:58349"/>
    </cofactor>
    <text evidence="4">Binds 1 NADP(+) per subunit.</text>
</comment>
<feature type="binding site" evidence="4">
    <location>
        <position position="38"/>
    </location>
    <ligand>
        <name>NADP(+)</name>
        <dbReference type="ChEBI" id="CHEBI:58349"/>
    </ligand>
</feature>
<dbReference type="InterPro" id="IPR001509">
    <property type="entry name" value="Epimerase_deHydtase"/>
</dbReference>
<feature type="binding site" evidence="4">
    <location>
        <position position="181"/>
    </location>
    <ligand>
        <name>substrate</name>
    </ligand>
</feature>
<dbReference type="AlphaFoldDB" id="A0AA51RCX1"/>
<dbReference type="NCBIfam" id="TIGR02197">
    <property type="entry name" value="heptose_epim"/>
    <property type="match status" value="1"/>
</dbReference>
<feature type="binding site" evidence="4">
    <location>
        <position position="170"/>
    </location>
    <ligand>
        <name>substrate</name>
    </ligand>
</feature>
<evidence type="ECO:0000259" key="5">
    <source>
        <dbReference type="Pfam" id="PF01370"/>
    </source>
</evidence>
<feature type="binding site" evidence="4">
    <location>
        <position position="179"/>
    </location>
    <ligand>
        <name>NADP(+)</name>
        <dbReference type="ChEBI" id="CHEBI:58349"/>
    </ligand>
</feature>
<dbReference type="InterPro" id="IPR036291">
    <property type="entry name" value="NAD(P)-bd_dom_sf"/>
</dbReference>
<dbReference type="Proteomes" id="UP001244443">
    <property type="component" value="Chromosome"/>
</dbReference>
<dbReference type="GO" id="GO:0050661">
    <property type="term" value="F:NADP binding"/>
    <property type="evidence" value="ECO:0007669"/>
    <property type="project" value="InterPro"/>
</dbReference>
<feature type="binding site" evidence="4">
    <location>
        <position position="188"/>
    </location>
    <ligand>
        <name>substrate</name>
    </ligand>
</feature>
<evidence type="ECO:0000256" key="4">
    <source>
        <dbReference type="HAMAP-Rule" id="MF_01601"/>
    </source>
</evidence>
<comment type="subunit">
    <text evidence="4">Homopentamer.</text>
</comment>
<proteinExistence type="inferred from homology"/>
<dbReference type="EC" id="5.1.3.20" evidence="4"/>
<dbReference type="Gene3D" id="3.40.50.720">
    <property type="entry name" value="NAD(P)-binding Rossmann-like Domain"/>
    <property type="match status" value="1"/>
</dbReference>
<feature type="active site" description="Proton acceptor" evidence="4">
    <location>
        <position position="142"/>
    </location>
</feature>
<keyword evidence="1 4" id="KW-0521">NADP</keyword>
<comment type="domain">
    <text evidence="4">Contains a large N-terminal NADP-binding domain, and a smaller C-terminal substrate-binding domain.</text>
</comment>
<organism evidence="6 7">
    <name type="scientific">Marivirga arenosa</name>
    <dbReference type="NCBI Taxonomy" id="3059076"/>
    <lineage>
        <taxon>Bacteria</taxon>
        <taxon>Pseudomonadati</taxon>
        <taxon>Bacteroidota</taxon>
        <taxon>Cytophagia</taxon>
        <taxon>Cytophagales</taxon>
        <taxon>Marivirgaceae</taxon>
        <taxon>Marivirga</taxon>
    </lineage>
</organism>
<dbReference type="PANTHER" id="PTHR43103:SF3">
    <property type="entry name" value="ADP-L-GLYCERO-D-MANNO-HEPTOSE-6-EPIMERASE"/>
    <property type="match status" value="1"/>
</dbReference>
<accession>A0AA51RCX1</accession>
<dbReference type="InterPro" id="IPR011912">
    <property type="entry name" value="Heptose_epim"/>
</dbReference>
<dbReference type="SUPFAM" id="SSF51735">
    <property type="entry name" value="NAD(P)-binding Rossmann-fold domains"/>
    <property type="match status" value="1"/>
</dbReference>
<sequence>MIIVTGAAGFIASNLIKKLNSEGFNHIIAVDKFDNADKNKNLEGLKIQEKVERDVFFNWLEKQDPKMIEFIFHLGARTDTTEFDKELLSQLNTEYSKKIWLKCIEMQIPLVYASSAATYGLGELGYDDDESKIPHLKPLNPYGVSKNEFDIWALNQKVKPFYWTGLKFFNVYGPGEYHKGRMASVILHAYRQISESGKMKLFRSHNPEFKDGEQMRDFVFVNDVVDVMIWLMHHRKNSGIYNLGSGKARTFLDLVKAVFKSMKMKEDISFIDTPEDIRDKYQYFTEANMEKLKSIGYPKDFTSLEEGVDQYLQNIKK</sequence>
<evidence type="ECO:0000256" key="1">
    <source>
        <dbReference type="ARBA" id="ARBA00022857"/>
    </source>
</evidence>
<dbReference type="PANTHER" id="PTHR43103">
    <property type="entry name" value="NUCLEOSIDE-DIPHOSPHATE-SUGAR EPIMERASE"/>
    <property type="match status" value="1"/>
</dbReference>
<dbReference type="CDD" id="cd05248">
    <property type="entry name" value="ADP_GME_SDR_e"/>
    <property type="match status" value="1"/>
</dbReference>
<dbReference type="HAMAP" id="MF_01601">
    <property type="entry name" value="Heptose_epimerase"/>
    <property type="match status" value="1"/>
</dbReference>
<name>A0AA51RCX1_9BACT</name>
<comment type="caution">
    <text evidence="4">Lacks conserved residue(s) required for the propagation of feature annotation.</text>
</comment>
<feature type="binding site" evidence="4">
    <location>
        <position position="53"/>
    </location>
    <ligand>
        <name>NADP(+)</name>
        <dbReference type="ChEBI" id="CHEBI:58349"/>
    </ligand>
</feature>
<evidence type="ECO:0000313" key="7">
    <source>
        <dbReference type="Proteomes" id="UP001244443"/>
    </source>
</evidence>
<gene>
    <name evidence="6" type="primary">rfaD</name>
    <name evidence="4" type="synonym">hldD</name>
    <name evidence="6" type="ORF">QYS48_25315</name>
</gene>
<reference evidence="6" key="1">
    <citation type="submission" date="2023-08" db="EMBL/GenBank/DDBJ databases">
        <title>Comparative genomics and taxonomic characterization of three novel marine species of genus Marivirga.</title>
        <authorList>
            <person name="Muhammad N."/>
            <person name="Kim S.-G."/>
        </authorList>
    </citation>
    <scope>NUCLEOTIDE SEQUENCE [LARGE SCALE GENOMIC DNA]</scope>
    <source>
        <strain evidence="6">ABR2-2</strain>
    </source>
</reference>
<dbReference type="RefSeq" id="WP_308356088.1">
    <property type="nucleotide sequence ID" value="NZ_CP129970.2"/>
</dbReference>
<feature type="binding site" evidence="4">
    <location>
        <position position="146"/>
    </location>
    <ligand>
        <name>NADP(+)</name>
        <dbReference type="ChEBI" id="CHEBI:58349"/>
    </ligand>
</feature>
<comment type="catalytic activity">
    <reaction evidence="4">
        <text>ADP-D-glycero-beta-D-manno-heptose = ADP-L-glycero-beta-D-manno-heptose</text>
        <dbReference type="Rhea" id="RHEA:17577"/>
        <dbReference type="ChEBI" id="CHEBI:59967"/>
        <dbReference type="ChEBI" id="CHEBI:61506"/>
        <dbReference type="EC" id="5.1.3.20"/>
    </reaction>
</comment>
<evidence type="ECO:0000256" key="3">
    <source>
        <dbReference type="ARBA" id="ARBA00023277"/>
    </source>
</evidence>
<dbReference type="Gene3D" id="3.90.25.10">
    <property type="entry name" value="UDP-galactose 4-epimerase, domain 1"/>
    <property type="match status" value="1"/>
</dbReference>
<evidence type="ECO:0000256" key="2">
    <source>
        <dbReference type="ARBA" id="ARBA00023235"/>
    </source>
</evidence>
<feature type="active site" description="Proton acceptor" evidence="4">
    <location>
        <position position="179"/>
    </location>
</feature>
<feature type="binding site" evidence="4">
    <location>
        <position position="171"/>
    </location>
    <ligand>
        <name>NADP(+)</name>
        <dbReference type="ChEBI" id="CHEBI:58349"/>
    </ligand>
</feature>
<dbReference type="EMBL" id="CP129970">
    <property type="protein sequence ID" value="WMN06305.1"/>
    <property type="molecule type" value="Genomic_DNA"/>
</dbReference>
<dbReference type="Pfam" id="PF01370">
    <property type="entry name" value="Epimerase"/>
    <property type="match status" value="1"/>
</dbReference>
<comment type="similarity">
    <text evidence="4">Belongs to the NAD(P)-dependent epimerase/dehydratase family. HldD subfamily.</text>
</comment>
<feature type="domain" description="NAD-dependent epimerase/dehydratase" evidence="5">
    <location>
        <begin position="2"/>
        <end position="244"/>
    </location>
</feature>
<dbReference type="GO" id="GO:0008712">
    <property type="term" value="F:ADP-glyceromanno-heptose 6-epimerase activity"/>
    <property type="evidence" value="ECO:0007669"/>
    <property type="project" value="UniProtKB-UniRule"/>
</dbReference>
<feature type="binding site" evidence="4">
    <location>
        <begin position="10"/>
        <end position="11"/>
    </location>
    <ligand>
        <name>NADP(+)</name>
        <dbReference type="ChEBI" id="CHEBI:58349"/>
    </ligand>
</feature>
<keyword evidence="2 4" id="KW-0413">Isomerase</keyword>
<evidence type="ECO:0000313" key="6">
    <source>
        <dbReference type="EMBL" id="WMN06305.1"/>
    </source>
</evidence>
<feature type="binding site" evidence="4">
    <location>
        <position position="216"/>
    </location>
    <ligand>
        <name>substrate</name>
    </ligand>
</feature>
<comment type="pathway">
    <text evidence="4">Nucleotide-sugar biosynthesis; ADP-L-glycero-beta-D-manno-heptose biosynthesis; ADP-L-glycero-beta-D-manno-heptose from D-glycero-beta-D-manno-heptose 7-phosphate: step 4/4.</text>
</comment>
<comment type="function">
    <text evidence="4">Catalyzes the interconversion between ADP-D-glycero-beta-D-manno-heptose and ADP-L-glycero-beta-D-manno-heptose via an epimerization at carbon 6 of the heptose.</text>
</comment>